<sequence length="274" mass="30366">MILINGKASDTISATDRGFQYGDGLFETMAIDQGIPLCLSDHLARLARGCQRLRIPQPARGLLQKESRTVASNVERGVLKIIITRGVGGRGYAPPPNPLATRFIADFPWPDYSASFFEEGIETSLCETRLAPNPGLAGIKHLNRLEQVLGKIECAEKGVPEGIMTDTEGNLIEGVMSNLFLIRENQIITPSLTSTGVQGIVRHRIIRLATETAGMTVRVAKIHHAVLPHADGIFFCNSIMGIWPVRKLAEHRYSIPSIIRWLQKELIRRRIICR</sequence>
<dbReference type="PANTHER" id="PTHR42743:SF2">
    <property type="entry name" value="AMINODEOXYCHORISMATE LYASE"/>
    <property type="match status" value="1"/>
</dbReference>
<evidence type="ECO:0000256" key="11">
    <source>
        <dbReference type="ARBA" id="ARBA00069174"/>
    </source>
</evidence>
<comment type="catalytic activity">
    <reaction evidence="9">
        <text>4-amino-4-deoxychorismate = 4-aminobenzoate + pyruvate + H(+)</text>
        <dbReference type="Rhea" id="RHEA:16201"/>
        <dbReference type="ChEBI" id="CHEBI:15361"/>
        <dbReference type="ChEBI" id="CHEBI:15378"/>
        <dbReference type="ChEBI" id="CHEBI:17836"/>
        <dbReference type="ChEBI" id="CHEBI:58406"/>
        <dbReference type="EC" id="4.1.3.38"/>
    </reaction>
</comment>
<keyword evidence="4" id="KW-0663">Pyridoxal phosphate</keyword>
<dbReference type="PANTHER" id="PTHR42743">
    <property type="entry name" value="AMINO-ACID AMINOTRANSFERASE"/>
    <property type="match status" value="1"/>
</dbReference>
<comment type="pathway">
    <text evidence="7">Cofactor biosynthesis; tetrahydrofolate biosynthesis; 4-aminobenzoate from chorismate: step 2/2.</text>
</comment>
<comment type="cofactor">
    <cofactor evidence="1">
        <name>pyridoxal 5'-phosphate</name>
        <dbReference type="ChEBI" id="CHEBI:597326"/>
    </cofactor>
</comment>
<dbReference type="GO" id="GO:0030170">
    <property type="term" value="F:pyridoxal phosphate binding"/>
    <property type="evidence" value="ECO:0007669"/>
    <property type="project" value="InterPro"/>
</dbReference>
<dbReference type="InterPro" id="IPR050571">
    <property type="entry name" value="Class-IV_PLP-Dep_Aminotrnsfr"/>
</dbReference>
<evidence type="ECO:0000256" key="9">
    <source>
        <dbReference type="ARBA" id="ARBA00049529"/>
    </source>
</evidence>
<dbReference type="GO" id="GO:0005829">
    <property type="term" value="C:cytosol"/>
    <property type="evidence" value="ECO:0007669"/>
    <property type="project" value="TreeGrafter"/>
</dbReference>
<accession>A0A450XJR3</accession>
<evidence type="ECO:0000256" key="4">
    <source>
        <dbReference type="ARBA" id="ARBA00022898"/>
    </source>
</evidence>
<dbReference type="Gene3D" id="3.20.10.10">
    <property type="entry name" value="D-amino Acid Aminotransferase, subunit A, domain 2"/>
    <property type="match status" value="1"/>
</dbReference>
<dbReference type="InterPro" id="IPR043131">
    <property type="entry name" value="BCAT-like_N"/>
</dbReference>
<dbReference type="Pfam" id="PF01063">
    <property type="entry name" value="Aminotran_4"/>
    <property type="match status" value="1"/>
</dbReference>
<dbReference type="InterPro" id="IPR036038">
    <property type="entry name" value="Aminotransferase-like"/>
</dbReference>
<comment type="similarity">
    <text evidence="2">Belongs to the class-IV pyridoxal-phosphate-dependent aminotransferase family.</text>
</comment>
<gene>
    <name evidence="13" type="ORF">BECKMB1821G_GA0114241_10508</name>
</gene>
<dbReference type="InterPro" id="IPR043132">
    <property type="entry name" value="BCAT-like_C"/>
</dbReference>
<evidence type="ECO:0000256" key="6">
    <source>
        <dbReference type="ARBA" id="ARBA00023239"/>
    </source>
</evidence>
<dbReference type="InterPro" id="IPR001544">
    <property type="entry name" value="Aminotrans_IV"/>
</dbReference>
<proteinExistence type="inferred from homology"/>
<dbReference type="EMBL" id="CAADFO010000050">
    <property type="protein sequence ID" value="VFK29514.1"/>
    <property type="molecule type" value="Genomic_DNA"/>
</dbReference>
<dbReference type="Gene3D" id="3.30.470.10">
    <property type="match status" value="1"/>
</dbReference>
<dbReference type="NCBIfam" id="NF004761">
    <property type="entry name" value="PRK06092.1"/>
    <property type="match status" value="1"/>
</dbReference>
<dbReference type="SUPFAM" id="SSF56752">
    <property type="entry name" value="D-aminoacid aminotransferase-like PLP-dependent enzymes"/>
    <property type="match status" value="1"/>
</dbReference>
<name>A0A450XJR3_9GAMM</name>
<evidence type="ECO:0000256" key="3">
    <source>
        <dbReference type="ARBA" id="ARBA00011738"/>
    </source>
</evidence>
<evidence type="ECO:0000256" key="5">
    <source>
        <dbReference type="ARBA" id="ARBA00022909"/>
    </source>
</evidence>
<evidence type="ECO:0000313" key="13">
    <source>
        <dbReference type="EMBL" id="VFK29514.1"/>
    </source>
</evidence>
<dbReference type="AlphaFoldDB" id="A0A450XJR3"/>
<dbReference type="GO" id="GO:0046656">
    <property type="term" value="P:folic acid biosynthetic process"/>
    <property type="evidence" value="ECO:0007669"/>
    <property type="project" value="UniProtKB-KW"/>
</dbReference>
<dbReference type="GO" id="GO:0008696">
    <property type="term" value="F:4-amino-4-deoxychorismate lyase activity"/>
    <property type="evidence" value="ECO:0007669"/>
    <property type="project" value="UniProtKB-UniRule"/>
</dbReference>
<protein>
    <recommendedName>
        <fullName evidence="11 12">Aminodeoxychorismate lyase</fullName>
        <ecNumber evidence="8 12">4.1.3.38</ecNumber>
    </recommendedName>
</protein>
<dbReference type="InterPro" id="IPR017824">
    <property type="entry name" value="Aminodeoxychorismate_lyase_IV"/>
</dbReference>
<evidence type="ECO:0000256" key="2">
    <source>
        <dbReference type="ARBA" id="ARBA00009320"/>
    </source>
</evidence>
<evidence type="ECO:0000256" key="7">
    <source>
        <dbReference type="ARBA" id="ARBA00035633"/>
    </source>
</evidence>
<organism evidence="13">
    <name type="scientific">Candidatus Kentrum sp. MB</name>
    <dbReference type="NCBI Taxonomy" id="2138164"/>
    <lineage>
        <taxon>Bacteria</taxon>
        <taxon>Pseudomonadati</taxon>
        <taxon>Pseudomonadota</taxon>
        <taxon>Gammaproteobacteria</taxon>
        <taxon>Candidatus Kentrum</taxon>
    </lineage>
</organism>
<evidence type="ECO:0000256" key="1">
    <source>
        <dbReference type="ARBA" id="ARBA00001933"/>
    </source>
</evidence>
<keyword evidence="5" id="KW-0289">Folate biosynthesis</keyword>
<comment type="function">
    <text evidence="10">Involved in the biosynthesis of p-aminobenzoate (PABA), a precursor of tetrahydrofolate. Converts 4-amino-4-deoxychorismate into 4-aminobenzoate (PABA) and pyruvate.</text>
</comment>
<dbReference type="FunFam" id="3.20.10.10:FF:000002">
    <property type="entry name" value="D-alanine aminotransferase"/>
    <property type="match status" value="1"/>
</dbReference>
<dbReference type="GO" id="GO:0008153">
    <property type="term" value="P:4-aminobenzoate biosynthetic process"/>
    <property type="evidence" value="ECO:0007669"/>
    <property type="project" value="UniProtKB-UniRule"/>
</dbReference>
<dbReference type="NCBIfam" id="TIGR03461">
    <property type="entry name" value="pabC_Proteo"/>
    <property type="match status" value="1"/>
</dbReference>
<reference evidence="13" key="1">
    <citation type="submission" date="2019-02" db="EMBL/GenBank/DDBJ databases">
        <authorList>
            <person name="Gruber-Vodicka R. H."/>
            <person name="Seah K. B. B."/>
        </authorList>
    </citation>
    <scope>NUCLEOTIDE SEQUENCE</scope>
    <source>
        <strain evidence="13">BECK_BZ197</strain>
    </source>
</reference>
<keyword evidence="6 13" id="KW-0456">Lyase</keyword>
<evidence type="ECO:0000256" key="10">
    <source>
        <dbReference type="ARBA" id="ARBA00054027"/>
    </source>
</evidence>
<evidence type="ECO:0000256" key="8">
    <source>
        <dbReference type="ARBA" id="ARBA00035676"/>
    </source>
</evidence>
<evidence type="ECO:0000256" key="12">
    <source>
        <dbReference type="NCBIfam" id="TIGR03461"/>
    </source>
</evidence>
<dbReference type="CDD" id="cd01559">
    <property type="entry name" value="ADCL_like"/>
    <property type="match status" value="1"/>
</dbReference>
<comment type="subunit">
    <text evidence="3">Homodimer.</text>
</comment>
<dbReference type="EC" id="4.1.3.38" evidence="8 12"/>